<feature type="site" description="Transition state stabilizer" evidence="25">
    <location>
        <position position="461"/>
    </location>
</feature>
<evidence type="ECO:0000256" key="8">
    <source>
        <dbReference type="ARBA" id="ARBA00022622"/>
    </source>
</evidence>
<keyword evidence="6 26" id="KW-0031">Aminopeptidase</keyword>
<feature type="domain" description="ERAP1-like C-terminal" evidence="28">
    <location>
        <begin position="600"/>
        <end position="920"/>
    </location>
</feature>
<proteinExistence type="inferred from homology"/>
<feature type="binding site" evidence="24">
    <location>
        <position position="398"/>
    </location>
    <ligand>
        <name>Zn(2+)</name>
        <dbReference type="ChEBI" id="CHEBI:29105"/>
        <note>catalytic</note>
    </ligand>
</feature>
<name>A0A1B6CUJ3_9HEMI</name>
<dbReference type="GO" id="GO:0070006">
    <property type="term" value="F:metalloaminopeptidase activity"/>
    <property type="evidence" value="ECO:0007669"/>
    <property type="project" value="TreeGrafter"/>
</dbReference>
<dbReference type="InterPro" id="IPR045357">
    <property type="entry name" value="Aminopeptidase_N-like_N"/>
</dbReference>
<keyword evidence="7" id="KW-1003">Cell membrane</keyword>
<dbReference type="AlphaFoldDB" id="A0A1B6CUJ3"/>
<dbReference type="GO" id="GO:0008270">
    <property type="term" value="F:zinc ion binding"/>
    <property type="evidence" value="ECO:0007669"/>
    <property type="project" value="UniProtKB-UniRule"/>
</dbReference>
<keyword evidence="19" id="KW-1015">Disulfide bond</keyword>
<keyword evidence="15" id="KW-0735">Signal-anchor</keyword>
<evidence type="ECO:0000256" key="1">
    <source>
        <dbReference type="ARBA" id="ARBA00001703"/>
    </source>
</evidence>
<comment type="subcellular location">
    <subcellularLocation>
        <location evidence="3">Cell membrane</location>
        <topology evidence="3">Lipid-anchor</topology>
        <topology evidence="3">GPI-anchor</topology>
    </subcellularLocation>
    <subcellularLocation>
        <location evidence="2">Cell membrane</location>
        <topology evidence="2">Single-pass type II membrane protein</topology>
    </subcellularLocation>
</comment>
<dbReference type="FunFam" id="2.60.40.1910:FF:000003">
    <property type="entry name" value="Aminopeptidase"/>
    <property type="match status" value="1"/>
</dbReference>
<dbReference type="Pfam" id="PF11838">
    <property type="entry name" value="ERAP1_C"/>
    <property type="match status" value="1"/>
</dbReference>
<protein>
    <recommendedName>
        <fullName evidence="26">Aminopeptidase</fullName>
        <ecNumber evidence="26">3.4.11.-</ecNumber>
    </recommendedName>
</protein>
<feature type="binding site" evidence="24">
    <location>
        <position position="379"/>
    </location>
    <ligand>
        <name>Zn(2+)</name>
        <dbReference type="ChEBI" id="CHEBI:29105"/>
        <note>catalytic</note>
    </ligand>
</feature>
<evidence type="ECO:0000256" key="3">
    <source>
        <dbReference type="ARBA" id="ARBA00004609"/>
    </source>
</evidence>
<comment type="subunit">
    <text evidence="5">Homodimer; disulfide-linked.</text>
</comment>
<evidence type="ECO:0000256" key="26">
    <source>
        <dbReference type="RuleBase" id="RU364040"/>
    </source>
</evidence>
<dbReference type="FunFam" id="1.10.390.10:FF:000006">
    <property type="entry name" value="Puromycin-sensitive aminopeptidase"/>
    <property type="match status" value="1"/>
</dbReference>
<dbReference type="GO" id="GO:0043171">
    <property type="term" value="P:peptide catabolic process"/>
    <property type="evidence" value="ECO:0007669"/>
    <property type="project" value="TreeGrafter"/>
</dbReference>
<dbReference type="Gene3D" id="1.25.50.20">
    <property type="match status" value="1"/>
</dbReference>
<dbReference type="FunFam" id="1.25.50.20:FF:000001">
    <property type="entry name" value="Aminopeptidase"/>
    <property type="match status" value="1"/>
</dbReference>
<evidence type="ECO:0000256" key="25">
    <source>
        <dbReference type="PIRSR" id="PIRSR634016-4"/>
    </source>
</evidence>
<evidence type="ECO:0000256" key="14">
    <source>
        <dbReference type="ARBA" id="ARBA00022837"/>
    </source>
</evidence>
<dbReference type="GO" id="GO:0005615">
    <property type="term" value="C:extracellular space"/>
    <property type="evidence" value="ECO:0007669"/>
    <property type="project" value="TreeGrafter"/>
</dbReference>
<evidence type="ECO:0000256" key="6">
    <source>
        <dbReference type="ARBA" id="ARBA00022438"/>
    </source>
</evidence>
<evidence type="ECO:0000256" key="13">
    <source>
        <dbReference type="ARBA" id="ARBA00022833"/>
    </source>
</evidence>
<dbReference type="EC" id="3.4.11.-" evidence="26"/>
<feature type="domain" description="Peptidase M1 membrane alanine aminopeptidase" evidence="27">
    <location>
        <begin position="303"/>
        <end position="521"/>
    </location>
</feature>
<keyword evidence="8" id="KW-0336">GPI-anchor</keyword>
<gene>
    <name evidence="30" type="ORF">g.13020</name>
</gene>
<comment type="similarity">
    <text evidence="4 26">Belongs to the peptidase M1 family.</text>
</comment>
<keyword evidence="21" id="KW-0449">Lipoprotein</keyword>
<evidence type="ECO:0000256" key="12">
    <source>
        <dbReference type="ARBA" id="ARBA00022801"/>
    </source>
</evidence>
<accession>A0A1B6CUJ3</accession>
<keyword evidence="9 26" id="KW-0645">Protease</keyword>
<evidence type="ECO:0000256" key="16">
    <source>
        <dbReference type="ARBA" id="ARBA00022989"/>
    </source>
</evidence>
<comment type="catalytic activity">
    <reaction evidence="1">
        <text>Release of N-terminal glutamate (and to a lesser extent aspartate) from a peptide.</text>
        <dbReference type="EC" id="3.4.11.7"/>
    </reaction>
</comment>
<dbReference type="EMBL" id="GEDC01020089">
    <property type="protein sequence ID" value="JAS17209.1"/>
    <property type="molecule type" value="Transcribed_RNA"/>
</dbReference>
<dbReference type="InterPro" id="IPR034016">
    <property type="entry name" value="M1_APN-typ"/>
</dbReference>
<evidence type="ECO:0000256" key="7">
    <source>
        <dbReference type="ARBA" id="ARBA00022475"/>
    </source>
</evidence>
<evidence type="ECO:0000259" key="29">
    <source>
        <dbReference type="Pfam" id="PF17900"/>
    </source>
</evidence>
<dbReference type="InterPro" id="IPR014782">
    <property type="entry name" value="Peptidase_M1_dom"/>
</dbReference>
<feature type="binding site" evidence="24">
    <location>
        <position position="375"/>
    </location>
    <ligand>
        <name>Zn(2+)</name>
        <dbReference type="ChEBI" id="CHEBI:29105"/>
        <note>catalytic</note>
    </ligand>
</feature>
<dbReference type="PANTHER" id="PTHR11533:SF276">
    <property type="entry name" value="GLUTAMYL AMINOPEPTIDASE"/>
    <property type="match status" value="1"/>
</dbReference>
<keyword evidence="12 26" id="KW-0378">Hydrolase</keyword>
<evidence type="ECO:0000259" key="28">
    <source>
        <dbReference type="Pfam" id="PF11838"/>
    </source>
</evidence>
<keyword evidence="11 24" id="KW-0479">Metal-binding</keyword>
<dbReference type="Gene3D" id="1.10.390.10">
    <property type="entry name" value="Neutral Protease Domain 2"/>
    <property type="match status" value="1"/>
</dbReference>
<dbReference type="Pfam" id="PF01433">
    <property type="entry name" value="Peptidase_M1"/>
    <property type="match status" value="1"/>
</dbReference>
<keyword evidence="16 26" id="KW-1133">Transmembrane helix</keyword>
<dbReference type="PANTHER" id="PTHR11533">
    <property type="entry name" value="PROTEASE M1 ZINC METALLOPROTEASE"/>
    <property type="match status" value="1"/>
</dbReference>
<dbReference type="InterPro" id="IPR027268">
    <property type="entry name" value="Peptidase_M4/M1_CTD_sf"/>
</dbReference>
<evidence type="ECO:0000313" key="30">
    <source>
        <dbReference type="EMBL" id="JAS17209.1"/>
    </source>
</evidence>
<reference evidence="30" key="1">
    <citation type="submission" date="2015-12" db="EMBL/GenBank/DDBJ databases">
        <title>De novo transcriptome assembly of four potential Pierce s Disease insect vectors from Arizona vineyards.</title>
        <authorList>
            <person name="Tassone E.E."/>
        </authorList>
    </citation>
    <scope>NUCLEOTIDE SEQUENCE</scope>
</reference>
<sequence>MKSQLKIKILSVLCAVLFVLSALMFIYYLFGLKYRCYCEDDKGYITDPYDVITTTASPQYNFPWEKDPLLPKSVRPVTYDIHLFPDLTEGIFTANLTLQINVTEVVSYIVLHGKLINLTQTNMYSVANQEILIDRVFYYERNEFWVIIPHQDVEAGLYNIVISYRGNLTANIVGFYESRYSYLAANGTQIDRQIATTKFEPTYARQAFPCFDEPSFKAKFNISLVRPSSDNYIALSNMNQINEVADSPSAGLTTVTFATSVKMSTYLACFIVCDFNKLPPLNSTANFPVTVYARRGQEQNMQFALDLTKQTIDYYITYFGIPYPLPKIDLIAIPDFVSGAMENWGLITFRETSILYNNQTTSSGTMLNIAMTVTHELAHMWFGNLVTMKWWDDLWLNEGFASFMQYKGVHNAHPEWEVDSWFLISKLHGVLQLDGTLSSHPIVQDVSHPDQITEIFDTISYSKGSSVIRMLEHFMGEDNFRNGITSYLNAFQWDNAETADLWEHLQKYSNGINLVRVMGTWTKQMGYPVISVKRQGSKIIISQTRFLSDKDASYNPSSSVYGYKWDVPISYFTSQNSTESNAWLMLEDESVSVDIGGATWIKLNKNEKFYYRVNYEEADWELLGQTLQTNFQVMGASDRANLLDDVFSLAEAGYVKYATALNLTKYLEHEGHPVPWSVASDALVAIKTRLLLKSQYSQFQKYAQSIIAPHITNDIWDIASQSDFLQKRLSVELLALGCSFGLPSCLNKTKQLFLSWIENPNTTVLDVEVKSLVYVYGMQQCDSTEWEILWTRYVNEIEPQEKLKLRGGLSAVKNPSILSKLVNLATNEEYVRSQDYFSVLAAVSRNPIGSPIVWDWIRENWDYLVNRFTLNDRQFGRLLPAVTKNFDSNTKLQELELFLQQHPEEGAGAAGRKSAVENIKLNIKWNEKNFPSLIEFLNSLA</sequence>
<dbReference type="InterPro" id="IPR050344">
    <property type="entry name" value="Peptidase_M1_aminopeptidases"/>
</dbReference>
<feature type="transmembrane region" description="Helical" evidence="26">
    <location>
        <begin position="7"/>
        <end position="30"/>
    </location>
</feature>
<keyword evidence="17 26" id="KW-0482">Metalloprotease</keyword>
<keyword evidence="10 26" id="KW-0812">Transmembrane</keyword>
<feature type="active site" description="Proton acceptor" evidence="22">
    <location>
        <position position="376"/>
    </location>
</feature>
<evidence type="ECO:0000256" key="11">
    <source>
        <dbReference type="ARBA" id="ARBA00022723"/>
    </source>
</evidence>
<dbReference type="GO" id="GO:0042277">
    <property type="term" value="F:peptide binding"/>
    <property type="evidence" value="ECO:0007669"/>
    <property type="project" value="TreeGrafter"/>
</dbReference>
<evidence type="ECO:0000259" key="27">
    <source>
        <dbReference type="Pfam" id="PF01433"/>
    </source>
</evidence>
<evidence type="ECO:0000256" key="17">
    <source>
        <dbReference type="ARBA" id="ARBA00023049"/>
    </source>
</evidence>
<feature type="binding site" evidence="23">
    <location>
        <position position="200"/>
    </location>
    <ligand>
        <name>substrate</name>
    </ligand>
</feature>
<dbReference type="FunFam" id="2.60.40.1730:FF:000012">
    <property type="entry name" value="Aminopeptidase N"/>
    <property type="match status" value="1"/>
</dbReference>
<dbReference type="InterPro" id="IPR024571">
    <property type="entry name" value="ERAP1-like_C_dom"/>
</dbReference>
<keyword evidence="20" id="KW-0325">Glycoprotein</keyword>
<dbReference type="Gene3D" id="2.60.40.1730">
    <property type="entry name" value="tricorn interacting facor f3 domain"/>
    <property type="match status" value="1"/>
</dbReference>
<keyword evidence="14" id="KW-0106">Calcium</keyword>
<organism evidence="30">
    <name type="scientific">Clastoptera arizonana</name>
    <name type="common">Arizona spittle bug</name>
    <dbReference type="NCBI Taxonomy" id="38151"/>
    <lineage>
        <taxon>Eukaryota</taxon>
        <taxon>Metazoa</taxon>
        <taxon>Ecdysozoa</taxon>
        <taxon>Arthropoda</taxon>
        <taxon>Hexapoda</taxon>
        <taxon>Insecta</taxon>
        <taxon>Pterygota</taxon>
        <taxon>Neoptera</taxon>
        <taxon>Paraneoptera</taxon>
        <taxon>Hemiptera</taxon>
        <taxon>Auchenorrhyncha</taxon>
        <taxon>Cercopoidea</taxon>
        <taxon>Clastopteridae</taxon>
        <taxon>Clastoptera</taxon>
    </lineage>
</organism>
<dbReference type="GO" id="GO:0005737">
    <property type="term" value="C:cytoplasm"/>
    <property type="evidence" value="ECO:0007669"/>
    <property type="project" value="TreeGrafter"/>
</dbReference>
<dbReference type="GO" id="GO:0004230">
    <property type="term" value="F:glutamyl aminopeptidase activity"/>
    <property type="evidence" value="ECO:0007669"/>
    <property type="project" value="UniProtKB-EC"/>
</dbReference>
<evidence type="ECO:0000256" key="19">
    <source>
        <dbReference type="ARBA" id="ARBA00023157"/>
    </source>
</evidence>
<evidence type="ECO:0000256" key="15">
    <source>
        <dbReference type="ARBA" id="ARBA00022968"/>
    </source>
</evidence>
<dbReference type="InterPro" id="IPR001930">
    <property type="entry name" value="Peptidase_M1"/>
</dbReference>
<evidence type="ECO:0000256" key="9">
    <source>
        <dbReference type="ARBA" id="ARBA00022670"/>
    </source>
</evidence>
<evidence type="ECO:0000256" key="4">
    <source>
        <dbReference type="ARBA" id="ARBA00010136"/>
    </source>
</evidence>
<dbReference type="SUPFAM" id="SSF55486">
    <property type="entry name" value="Metalloproteases ('zincins'), catalytic domain"/>
    <property type="match status" value="1"/>
</dbReference>
<evidence type="ECO:0000256" key="23">
    <source>
        <dbReference type="PIRSR" id="PIRSR634016-2"/>
    </source>
</evidence>
<feature type="domain" description="Aminopeptidase N-like N-terminal" evidence="29">
    <location>
        <begin position="76"/>
        <end position="267"/>
    </location>
</feature>
<feature type="binding site" evidence="23">
    <location>
        <position position="873"/>
    </location>
    <ligand>
        <name>substrate</name>
    </ligand>
</feature>
<evidence type="ECO:0000256" key="20">
    <source>
        <dbReference type="ARBA" id="ARBA00023180"/>
    </source>
</evidence>
<dbReference type="Gene3D" id="2.60.40.1910">
    <property type="match status" value="1"/>
</dbReference>
<keyword evidence="18 26" id="KW-0472">Membrane</keyword>
<feature type="binding site" evidence="23">
    <location>
        <begin position="339"/>
        <end position="343"/>
    </location>
    <ligand>
        <name>substrate</name>
    </ligand>
</feature>
<comment type="cofactor">
    <cofactor evidence="24 26">
        <name>Zn(2+)</name>
        <dbReference type="ChEBI" id="CHEBI:29105"/>
    </cofactor>
    <text evidence="24 26">Binds 1 zinc ion per subunit.</text>
</comment>
<dbReference type="CDD" id="cd09601">
    <property type="entry name" value="M1_APN-Q_like"/>
    <property type="match status" value="1"/>
</dbReference>
<keyword evidence="13 24" id="KW-0862">Zinc</keyword>
<dbReference type="InterPro" id="IPR042097">
    <property type="entry name" value="Aminopeptidase_N-like_N_sf"/>
</dbReference>
<evidence type="ECO:0000256" key="21">
    <source>
        <dbReference type="ARBA" id="ARBA00023288"/>
    </source>
</evidence>
<dbReference type="PRINTS" id="PR00756">
    <property type="entry name" value="ALADIPTASE"/>
</dbReference>
<dbReference type="SUPFAM" id="SSF63737">
    <property type="entry name" value="Leukotriene A4 hydrolase N-terminal domain"/>
    <property type="match status" value="1"/>
</dbReference>
<dbReference type="Pfam" id="PF17900">
    <property type="entry name" value="Peptidase_M1_N"/>
    <property type="match status" value="1"/>
</dbReference>
<dbReference type="GO" id="GO:0006508">
    <property type="term" value="P:proteolysis"/>
    <property type="evidence" value="ECO:0007669"/>
    <property type="project" value="UniProtKB-KW"/>
</dbReference>
<evidence type="ECO:0000256" key="22">
    <source>
        <dbReference type="PIRSR" id="PIRSR634016-1"/>
    </source>
</evidence>
<dbReference type="GO" id="GO:0005886">
    <property type="term" value="C:plasma membrane"/>
    <property type="evidence" value="ECO:0007669"/>
    <property type="project" value="UniProtKB-SubCell"/>
</dbReference>
<evidence type="ECO:0000256" key="18">
    <source>
        <dbReference type="ARBA" id="ARBA00023136"/>
    </source>
</evidence>
<evidence type="ECO:0000256" key="10">
    <source>
        <dbReference type="ARBA" id="ARBA00022692"/>
    </source>
</evidence>
<evidence type="ECO:0000256" key="24">
    <source>
        <dbReference type="PIRSR" id="PIRSR634016-3"/>
    </source>
</evidence>
<dbReference type="GO" id="GO:0098552">
    <property type="term" value="C:side of membrane"/>
    <property type="evidence" value="ECO:0007669"/>
    <property type="project" value="UniProtKB-KW"/>
</dbReference>
<evidence type="ECO:0000256" key="2">
    <source>
        <dbReference type="ARBA" id="ARBA00004401"/>
    </source>
</evidence>
<evidence type="ECO:0000256" key="5">
    <source>
        <dbReference type="ARBA" id="ARBA00011748"/>
    </source>
</evidence>